<dbReference type="CDD" id="cd00093">
    <property type="entry name" value="HTH_XRE"/>
    <property type="match status" value="1"/>
</dbReference>
<evidence type="ECO:0000256" key="1">
    <source>
        <dbReference type="SAM" id="MobiDB-lite"/>
    </source>
</evidence>
<dbReference type="KEGG" id="nev:NTE_00098"/>
<dbReference type="InterPro" id="IPR010982">
    <property type="entry name" value="Lambda_DNA-bd_dom_sf"/>
</dbReference>
<reference evidence="3 4" key="1">
    <citation type="journal article" date="2014" name="PLoS ONE">
        <title>Genome Sequence of Candidatus Nitrososphaera evergladensis from Group I.1b Enriched from Everglades Soil Reveals Novel Genomic Features of the Ammonia-Oxidizing Archaea.</title>
        <authorList>
            <person name="Zhalnina K.V."/>
            <person name="Dias R."/>
            <person name="Leonard M.T."/>
            <person name="Dorr de Quadros P."/>
            <person name="Camargo F.A."/>
            <person name="Drew J.C."/>
            <person name="Farmerie W.G."/>
            <person name="Daroub S.H."/>
            <person name="Triplett E.W."/>
        </authorList>
    </citation>
    <scope>NUCLEOTIDE SEQUENCE [LARGE SCALE GENOMIC DNA]</scope>
    <source>
        <strain evidence="3 4">SR1</strain>
    </source>
</reference>
<dbReference type="SUPFAM" id="SSF47413">
    <property type="entry name" value="lambda repressor-like DNA-binding domains"/>
    <property type="match status" value="1"/>
</dbReference>
<evidence type="ECO:0000313" key="4">
    <source>
        <dbReference type="Proteomes" id="UP000028194"/>
    </source>
</evidence>
<proteinExistence type="predicted"/>
<dbReference type="Gene3D" id="1.10.260.40">
    <property type="entry name" value="lambda repressor-like DNA-binding domains"/>
    <property type="match status" value="1"/>
</dbReference>
<feature type="compositionally biased region" description="Low complexity" evidence="1">
    <location>
        <begin position="98"/>
        <end position="112"/>
    </location>
</feature>
<accession>A0A075MM28</accession>
<dbReference type="GeneID" id="41596042"/>
<dbReference type="AlphaFoldDB" id="A0A075MM28"/>
<dbReference type="EMBL" id="CP007174">
    <property type="protein sequence ID" value="AIF82180.1"/>
    <property type="molecule type" value="Genomic_DNA"/>
</dbReference>
<dbReference type="eggNOG" id="arCOG04060">
    <property type="taxonomic scope" value="Archaea"/>
</dbReference>
<protein>
    <submittedName>
        <fullName evidence="3">Putative transcriptional regulator</fullName>
    </submittedName>
</protein>
<dbReference type="HOGENOM" id="CLU_2177956_0_0_2"/>
<dbReference type="GO" id="GO:0003677">
    <property type="term" value="F:DNA binding"/>
    <property type="evidence" value="ECO:0007669"/>
    <property type="project" value="InterPro"/>
</dbReference>
<dbReference type="RefSeq" id="WP_158384867.1">
    <property type="nucleotide sequence ID" value="NZ_CP007174.1"/>
</dbReference>
<dbReference type="PROSITE" id="PS50943">
    <property type="entry name" value="HTH_CROC1"/>
    <property type="match status" value="1"/>
</dbReference>
<evidence type="ECO:0000259" key="2">
    <source>
        <dbReference type="PROSITE" id="PS50943"/>
    </source>
</evidence>
<dbReference type="SMART" id="SM00530">
    <property type="entry name" value="HTH_XRE"/>
    <property type="match status" value="1"/>
</dbReference>
<keyword evidence="4" id="KW-1185">Reference proteome</keyword>
<evidence type="ECO:0000313" key="3">
    <source>
        <dbReference type="EMBL" id="AIF82180.1"/>
    </source>
</evidence>
<sequence length="118" mass="12602">MSSSDNGSSIANASELTWIAGAVVLSDNPPQQLKFWRKKFGVKQADLAKKMAITPSVLSDYEKGRRPSPGANFIKRYLQALYELAQSGGGPGPHVEQETTATPEEPMTAGAAVTINQP</sequence>
<dbReference type="STRING" id="1459636.NTE_00098"/>
<gene>
    <name evidence="3" type="ORF">NTE_00098</name>
</gene>
<feature type="domain" description="HTH cro/C1-type" evidence="2">
    <location>
        <begin position="33"/>
        <end position="87"/>
    </location>
</feature>
<dbReference type="Proteomes" id="UP000028194">
    <property type="component" value="Chromosome"/>
</dbReference>
<name>A0A075MM28_9ARCH</name>
<dbReference type="OrthoDB" id="371772at2157"/>
<feature type="region of interest" description="Disordered" evidence="1">
    <location>
        <begin position="87"/>
        <end position="118"/>
    </location>
</feature>
<organism evidence="3 4">
    <name type="scientific">Candidatus Nitrososphaera evergladensis SR1</name>
    <dbReference type="NCBI Taxonomy" id="1459636"/>
    <lineage>
        <taxon>Archaea</taxon>
        <taxon>Nitrososphaerota</taxon>
        <taxon>Nitrososphaeria</taxon>
        <taxon>Nitrososphaerales</taxon>
        <taxon>Nitrososphaeraceae</taxon>
        <taxon>Nitrososphaera</taxon>
    </lineage>
</organism>
<dbReference type="InterPro" id="IPR001387">
    <property type="entry name" value="Cro/C1-type_HTH"/>
</dbReference>
<dbReference type="Pfam" id="PF01381">
    <property type="entry name" value="HTH_3"/>
    <property type="match status" value="1"/>
</dbReference>